<accession>A0A1U9KLX2</accession>
<dbReference type="NCBIfam" id="NF040713">
    <property type="entry name" value="ZapE"/>
    <property type="match status" value="1"/>
</dbReference>
<sequence>MPSKAALVSSPMQPTLAARYVNKTQYGHILFDQAQAQAVDVLDRLARQIHERENATVAGTFWARLTKARSVSVDGVYLVGDVGRGKSMLMDMFYEYMDIPGKRRVHFHAFMQEMHQALAGQHKQSSGTDDPVTALAARIAKQYSLICFDEFQMHDMSDAVVILRLLNALIDAGTVFVVTSNTEPDKLLQHHLGREAVIPYIRRFASHMQLVRLRAARDYRRDREENKAAWITPADADAHARLDTVFSSYAVGPAAAARVKVGSRVITVPTASGPVARFCFDDLCGKPLGANDYLALAGSYGVLIVDDIPRMSPENYDKARRFITLIDILYEHRICLFASAACEANSLYEAGENARIFERTASRLEEMRSRTWFAARHI</sequence>
<dbReference type="Gene3D" id="3.40.50.300">
    <property type="entry name" value="P-loop containing nucleotide triphosphate hydrolases"/>
    <property type="match status" value="1"/>
</dbReference>
<dbReference type="SUPFAM" id="SSF52540">
    <property type="entry name" value="P-loop containing nucleoside triphosphate hydrolases"/>
    <property type="match status" value="1"/>
</dbReference>
<keyword evidence="2" id="KW-1185">Reference proteome</keyword>
<reference evidence="1 2" key="1">
    <citation type="submission" date="2016-03" db="EMBL/GenBank/DDBJ databases">
        <title>Acetic acid bacteria sequencing.</title>
        <authorList>
            <person name="Brandt J."/>
            <person name="Jakob F."/>
            <person name="Vogel R.F."/>
        </authorList>
    </citation>
    <scope>NUCLEOTIDE SEQUENCE [LARGE SCALE GENOMIC DNA]</scope>
    <source>
        <strain evidence="1 2">NBRC 101099</strain>
    </source>
</reference>
<gene>
    <name evidence="1" type="ORF">A0U93_01200</name>
</gene>
<proteinExistence type="predicted"/>
<dbReference type="Pfam" id="PF03969">
    <property type="entry name" value="AFG1_ATPase"/>
    <property type="match status" value="1"/>
</dbReference>
<dbReference type="InterPro" id="IPR005654">
    <property type="entry name" value="ATPase_AFG1-like"/>
</dbReference>
<dbReference type="InterPro" id="IPR027417">
    <property type="entry name" value="P-loop_NTPase"/>
</dbReference>
<protein>
    <submittedName>
        <fullName evidence="1">Uncharacterized protein</fullName>
    </submittedName>
</protein>
<dbReference type="RefSeq" id="WP_077805764.1">
    <property type="nucleotide sequence ID" value="NZ_BJXS01000010.1"/>
</dbReference>
<dbReference type="GO" id="GO:0005737">
    <property type="term" value="C:cytoplasm"/>
    <property type="evidence" value="ECO:0007669"/>
    <property type="project" value="TreeGrafter"/>
</dbReference>
<evidence type="ECO:0000313" key="1">
    <source>
        <dbReference type="EMBL" id="AQS86797.1"/>
    </source>
</evidence>
<dbReference type="Proteomes" id="UP000188604">
    <property type="component" value="Chromosome"/>
</dbReference>
<dbReference type="KEGG" id="nch:A0U93_01200"/>
<evidence type="ECO:0000313" key="2">
    <source>
        <dbReference type="Proteomes" id="UP000188604"/>
    </source>
</evidence>
<dbReference type="OrthoDB" id="9774491at2"/>
<dbReference type="GO" id="GO:0016887">
    <property type="term" value="F:ATP hydrolysis activity"/>
    <property type="evidence" value="ECO:0007669"/>
    <property type="project" value="InterPro"/>
</dbReference>
<dbReference type="AlphaFoldDB" id="A0A1U9KLX2"/>
<dbReference type="GO" id="GO:0005524">
    <property type="term" value="F:ATP binding"/>
    <property type="evidence" value="ECO:0007669"/>
    <property type="project" value="InterPro"/>
</dbReference>
<name>A0A1U9KLX2_9PROT</name>
<organism evidence="1 2">
    <name type="scientific">Neoasaia chiangmaiensis</name>
    <dbReference type="NCBI Taxonomy" id="320497"/>
    <lineage>
        <taxon>Bacteria</taxon>
        <taxon>Pseudomonadati</taxon>
        <taxon>Pseudomonadota</taxon>
        <taxon>Alphaproteobacteria</taxon>
        <taxon>Acetobacterales</taxon>
        <taxon>Acetobacteraceae</taxon>
        <taxon>Neoasaia</taxon>
    </lineage>
</organism>
<dbReference type="PANTHER" id="PTHR12169">
    <property type="entry name" value="ATPASE N2B"/>
    <property type="match status" value="1"/>
</dbReference>
<dbReference type="EMBL" id="CP014691">
    <property type="protein sequence ID" value="AQS86797.1"/>
    <property type="molecule type" value="Genomic_DNA"/>
</dbReference>
<dbReference type="STRING" id="320497.A0U93_01200"/>
<dbReference type="PANTHER" id="PTHR12169:SF6">
    <property type="entry name" value="AFG1-LIKE ATPASE"/>
    <property type="match status" value="1"/>
</dbReference>